<dbReference type="PROSITE" id="PS51846">
    <property type="entry name" value="CNNM"/>
    <property type="match status" value="1"/>
</dbReference>
<sequence>MYRLFLVKDFVNQTMAQDGIATSEALKYFLNGGLSIALVLLGGLFAGLTLAFMSQDKVYLQAIAKSGTGKERHNAQKVLDILQRGRHWVLVSLLLGNVIANETLPIVLDRDIKGGLFAVLASSVLIMIFGEISPQSICAKYGLTIGACSSRYVLWVMYGLFPVAYPIAELLDRLLGANHGLVFNRAGLKTLVMLHEGLNLSPDERLNREDVTVISSVLDLKEVPISSIMTSLPKLFSLSIDTYLNDMTRYNILKSGYSSVPIHIQGQPTSFVGVLPIKSLVALNFEEEVTVGQLSLDTLPVVRCDASCQELFQVFRDRKVHLVLVSETGTNHGKPLGIVSARDVMSELIGGSIGYKEAECNLT</sequence>
<proteinExistence type="predicted"/>
<evidence type="ECO:0000256" key="2">
    <source>
        <dbReference type="PROSITE-ProRule" id="PRU00703"/>
    </source>
</evidence>
<evidence type="ECO:0000256" key="3">
    <source>
        <dbReference type="PROSITE-ProRule" id="PRU01193"/>
    </source>
</evidence>
<dbReference type="GO" id="GO:0010960">
    <property type="term" value="P:magnesium ion homeostasis"/>
    <property type="evidence" value="ECO:0007669"/>
    <property type="project" value="InterPro"/>
</dbReference>
<dbReference type="PANTHER" id="PTHR12064">
    <property type="entry name" value="METAL TRANSPORTER CNNM"/>
    <property type="match status" value="1"/>
</dbReference>
<reference evidence="7" key="1">
    <citation type="submission" date="2016-03" db="EMBL/GenBank/DDBJ databases">
        <title>Updated assembly of Pseudogymnoascus destructans, the fungus causing white-nose syndrome of bats.</title>
        <authorList>
            <person name="Palmer J.M."/>
            <person name="Drees K.P."/>
            <person name="Foster J.T."/>
            <person name="Lindner D.L."/>
        </authorList>
    </citation>
    <scope>NUCLEOTIDE SEQUENCE [LARGE SCALE GENOMIC DNA]</scope>
    <source>
        <strain evidence="7">20631-21</strain>
    </source>
</reference>
<feature type="transmembrane region" description="Helical" evidence="4">
    <location>
        <begin position="114"/>
        <end position="132"/>
    </location>
</feature>
<dbReference type="Pfam" id="PF01595">
    <property type="entry name" value="CNNM"/>
    <property type="match status" value="1"/>
</dbReference>
<name>A0A177AK27_9PEZI</name>
<protein>
    <recommendedName>
        <fullName evidence="8">CNNM transmembrane domain-containing protein</fullName>
    </recommendedName>
</protein>
<evidence type="ECO:0008006" key="8">
    <source>
        <dbReference type="Google" id="ProtNLM"/>
    </source>
</evidence>
<accession>A0A177AK27</accession>
<feature type="transmembrane region" description="Helical" evidence="4">
    <location>
        <begin position="28"/>
        <end position="52"/>
    </location>
</feature>
<keyword evidence="1" id="KW-0677">Repeat</keyword>
<feature type="domain" description="CNNM transmembrane" evidence="6">
    <location>
        <begin position="24"/>
        <end position="210"/>
    </location>
</feature>
<dbReference type="SUPFAM" id="SSF54631">
    <property type="entry name" value="CBS-domain pair"/>
    <property type="match status" value="1"/>
</dbReference>
<evidence type="ECO:0000313" key="7">
    <source>
        <dbReference type="EMBL" id="OAF62427.2"/>
    </source>
</evidence>
<dbReference type="GO" id="GO:0030026">
    <property type="term" value="P:intracellular manganese ion homeostasis"/>
    <property type="evidence" value="ECO:0007669"/>
    <property type="project" value="TreeGrafter"/>
</dbReference>
<feature type="domain" description="CBS" evidence="5">
    <location>
        <begin position="294"/>
        <end position="357"/>
    </location>
</feature>
<gene>
    <name evidence="7" type="ORF">VC83_00732</name>
</gene>
<dbReference type="InterPro" id="IPR000644">
    <property type="entry name" value="CBS_dom"/>
</dbReference>
<evidence type="ECO:0000256" key="1">
    <source>
        <dbReference type="ARBA" id="ARBA00022737"/>
    </source>
</evidence>
<dbReference type="OrthoDB" id="5353557at2759"/>
<keyword evidence="3 4" id="KW-1133">Transmembrane helix</keyword>
<dbReference type="GeneID" id="36283825"/>
<feature type="transmembrane region" description="Helical" evidence="4">
    <location>
        <begin position="152"/>
        <end position="168"/>
    </location>
</feature>
<dbReference type="AlphaFoldDB" id="A0A177AK27"/>
<dbReference type="Proteomes" id="UP000077154">
    <property type="component" value="Unassembled WGS sequence"/>
</dbReference>
<dbReference type="InterPro" id="IPR002550">
    <property type="entry name" value="CNNM"/>
</dbReference>
<dbReference type="RefSeq" id="XP_024327699.1">
    <property type="nucleotide sequence ID" value="XM_024464419.1"/>
</dbReference>
<dbReference type="VEuPathDB" id="FungiDB:GMDG_07831"/>
<dbReference type="Gene3D" id="3.10.580.10">
    <property type="entry name" value="CBS-domain"/>
    <property type="match status" value="1"/>
</dbReference>
<evidence type="ECO:0000259" key="6">
    <source>
        <dbReference type="PROSITE" id="PS51846"/>
    </source>
</evidence>
<evidence type="ECO:0000259" key="5">
    <source>
        <dbReference type="PROSITE" id="PS51371"/>
    </source>
</evidence>
<evidence type="ECO:0000256" key="4">
    <source>
        <dbReference type="SAM" id="Phobius"/>
    </source>
</evidence>
<dbReference type="InterPro" id="IPR045095">
    <property type="entry name" value="ACDP"/>
</dbReference>
<keyword evidence="3 4" id="KW-0812">Transmembrane</keyword>
<dbReference type="Pfam" id="PF00571">
    <property type="entry name" value="CBS"/>
    <property type="match status" value="1"/>
</dbReference>
<dbReference type="GO" id="GO:0016020">
    <property type="term" value="C:membrane"/>
    <property type="evidence" value="ECO:0007669"/>
    <property type="project" value="UniProtKB-UniRule"/>
</dbReference>
<organism evidence="7">
    <name type="scientific">Pseudogymnoascus destructans</name>
    <dbReference type="NCBI Taxonomy" id="655981"/>
    <lineage>
        <taxon>Eukaryota</taxon>
        <taxon>Fungi</taxon>
        <taxon>Dikarya</taxon>
        <taxon>Ascomycota</taxon>
        <taxon>Pezizomycotina</taxon>
        <taxon>Leotiomycetes</taxon>
        <taxon>Thelebolales</taxon>
        <taxon>Thelebolaceae</taxon>
        <taxon>Pseudogymnoascus</taxon>
    </lineage>
</organism>
<feature type="transmembrane region" description="Helical" evidence="4">
    <location>
        <begin position="87"/>
        <end position="108"/>
    </location>
</feature>
<dbReference type="GO" id="GO:0005737">
    <property type="term" value="C:cytoplasm"/>
    <property type="evidence" value="ECO:0007669"/>
    <property type="project" value="TreeGrafter"/>
</dbReference>
<keyword evidence="2" id="KW-0129">CBS domain</keyword>
<keyword evidence="3 4" id="KW-0472">Membrane</keyword>
<dbReference type="eggNOG" id="KOG2118">
    <property type="taxonomic scope" value="Eukaryota"/>
</dbReference>
<dbReference type="InterPro" id="IPR046342">
    <property type="entry name" value="CBS_dom_sf"/>
</dbReference>
<dbReference type="EMBL" id="KV441387">
    <property type="protein sequence ID" value="OAF62427.2"/>
    <property type="molecule type" value="Genomic_DNA"/>
</dbReference>
<dbReference type="PANTHER" id="PTHR12064:SF97">
    <property type="entry name" value="METAL TRANSPORTER CNNM-5"/>
    <property type="match status" value="1"/>
</dbReference>
<dbReference type="PROSITE" id="PS51371">
    <property type="entry name" value="CBS"/>
    <property type="match status" value="1"/>
</dbReference>